<evidence type="ECO:0000256" key="1">
    <source>
        <dbReference type="ARBA" id="ARBA00022801"/>
    </source>
</evidence>
<dbReference type="Proteomes" id="UP001597402">
    <property type="component" value="Unassembled WGS sequence"/>
</dbReference>
<accession>A0ABW4XDQ8</accession>
<organism evidence="4 5">
    <name type="scientific">Blastococcus deserti</name>
    <dbReference type="NCBI Taxonomy" id="2259033"/>
    <lineage>
        <taxon>Bacteria</taxon>
        <taxon>Bacillati</taxon>
        <taxon>Actinomycetota</taxon>
        <taxon>Actinomycetes</taxon>
        <taxon>Geodermatophilales</taxon>
        <taxon>Geodermatophilaceae</taxon>
        <taxon>Blastococcus</taxon>
    </lineage>
</organism>
<dbReference type="SUPFAM" id="SSF109604">
    <property type="entry name" value="HD-domain/PDEase-like"/>
    <property type="match status" value="1"/>
</dbReference>
<feature type="domain" description="HD" evidence="3">
    <location>
        <begin position="58"/>
        <end position="215"/>
    </location>
</feature>
<dbReference type="Pfam" id="PF13286">
    <property type="entry name" value="HD_assoc"/>
    <property type="match status" value="1"/>
</dbReference>
<gene>
    <name evidence="4" type="ORF">ACFSHS_17760</name>
</gene>
<reference evidence="5" key="1">
    <citation type="journal article" date="2019" name="Int. J. Syst. Evol. Microbiol.">
        <title>The Global Catalogue of Microorganisms (GCM) 10K type strain sequencing project: providing services to taxonomists for standard genome sequencing and annotation.</title>
        <authorList>
            <consortium name="The Broad Institute Genomics Platform"/>
            <consortium name="The Broad Institute Genome Sequencing Center for Infectious Disease"/>
            <person name="Wu L."/>
            <person name="Ma J."/>
        </authorList>
    </citation>
    <scope>NUCLEOTIDE SEQUENCE [LARGE SCALE GENOMIC DNA]</scope>
    <source>
        <strain evidence="5">JCM 3338</strain>
    </source>
</reference>
<keyword evidence="1" id="KW-0378">Hydrolase</keyword>
<dbReference type="InterPro" id="IPR050135">
    <property type="entry name" value="dGTPase-like"/>
</dbReference>
<dbReference type="InterPro" id="IPR003607">
    <property type="entry name" value="HD/PDEase_dom"/>
</dbReference>
<dbReference type="Gene3D" id="1.10.3210.10">
    <property type="entry name" value="Hypothetical protein af1432"/>
    <property type="match status" value="1"/>
</dbReference>
<evidence type="ECO:0000313" key="5">
    <source>
        <dbReference type="Proteomes" id="UP001597402"/>
    </source>
</evidence>
<sequence>MLTDAERKARLEAATPNDPIPAFSRDRQRILASDVFRRLGGVTQVTTDLGESQLLYNRLTHSLRVGQIGRMITEGLVRNWPHENLAPPNADVVEAAGLAHDLGHPPFGHIGEQALDQLALEENLDGYEGNAQTFRIVTKLATNTQGSHGLNLTRATLNAVLKYPWFRRADGLAARKWSSYQSESAYFEFARLGYEDDLPSVEAQIMDWADDIAYSSHDFFDFYRAGMLDASALSGGNRRALLELLEAASKKLDKVPEEGWLESFLETFFYGFPGRYEGRPTERQALHQLLSRLTSTFMEAVAVSGDGQLDVSAEVASAVALLKAVTITQVIQRPQLTLNQEGQRRTLIELYAALQEWSSKHTVSNYPPLLQEMFEASESEQRAYSAKLVKARALIDYIAMLTDREAAHLLERLTGRYFHSLGGWLR</sequence>
<dbReference type="InterPro" id="IPR006674">
    <property type="entry name" value="HD_domain"/>
</dbReference>
<dbReference type="InterPro" id="IPR026875">
    <property type="entry name" value="PHydrolase_assoc_dom"/>
</dbReference>
<dbReference type="Pfam" id="PF01966">
    <property type="entry name" value="HD"/>
    <property type="match status" value="1"/>
</dbReference>
<dbReference type="NCBIfam" id="TIGR01353">
    <property type="entry name" value="dGTP_triPase"/>
    <property type="match status" value="1"/>
</dbReference>
<protein>
    <submittedName>
        <fullName evidence="4">Deoxyguanosinetriphosphate triphosphohydrolase family protein</fullName>
    </submittedName>
</protein>
<evidence type="ECO:0000313" key="4">
    <source>
        <dbReference type="EMBL" id="MFD2093407.1"/>
    </source>
</evidence>
<comment type="caution">
    <text evidence="4">The sequence shown here is derived from an EMBL/GenBank/DDBJ whole genome shotgun (WGS) entry which is preliminary data.</text>
</comment>
<dbReference type="PANTHER" id="PTHR11373">
    <property type="entry name" value="DEOXYNUCLEOSIDE TRIPHOSPHATE TRIPHOSPHOHYDROLASE"/>
    <property type="match status" value="1"/>
</dbReference>
<dbReference type="PANTHER" id="PTHR11373:SF32">
    <property type="entry name" value="DEOXYGUANOSINETRIPHOSPHATE TRIPHOSPHOHYDROLASE"/>
    <property type="match status" value="1"/>
</dbReference>
<evidence type="ECO:0000256" key="2">
    <source>
        <dbReference type="SAM" id="MobiDB-lite"/>
    </source>
</evidence>
<dbReference type="CDD" id="cd00077">
    <property type="entry name" value="HDc"/>
    <property type="match status" value="1"/>
</dbReference>
<proteinExistence type="predicted"/>
<dbReference type="RefSeq" id="WP_376878922.1">
    <property type="nucleotide sequence ID" value="NZ_JBHUHP010000019.1"/>
</dbReference>
<evidence type="ECO:0000259" key="3">
    <source>
        <dbReference type="PROSITE" id="PS51831"/>
    </source>
</evidence>
<dbReference type="InterPro" id="IPR006261">
    <property type="entry name" value="dGTPase"/>
</dbReference>
<dbReference type="SMART" id="SM00471">
    <property type="entry name" value="HDc"/>
    <property type="match status" value="1"/>
</dbReference>
<dbReference type="PROSITE" id="PS51831">
    <property type="entry name" value="HD"/>
    <property type="match status" value="1"/>
</dbReference>
<name>A0ABW4XDQ8_9ACTN</name>
<keyword evidence="5" id="KW-1185">Reference proteome</keyword>
<dbReference type="EMBL" id="JBHUHP010000019">
    <property type="protein sequence ID" value="MFD2093407.1"/>
    <property type="molecule type" value="Genomic_DNA"/>
</dbReference>
<feature type="region of interest" description="Disordered" evidence="2">
    <location>
        <begin position="1"/>
        <end position="22"/>
    </location>
</feature>
<feature type="compositionally biased region" description="Basic and acidic residues" evidence="2">
    <location>
        <begin position="1"/>
        <end position="11"/>
    </location>
</feature>